<dbReference type="OrthoDB" id="1600564at2759"/>
<keyword evidence="4" id="KW-0325">Glycoprotein</keyword>
<dbReference type="EMBL" id="CM010718">
    <property type="protein sequence ID" value="RZC57710.1"/>
    <property type="molecule type" value="Genomic_DNA"/>
</dbReference>
<evidence type="ECO:0000256" key="5">
    <source>
        <dbReference type="SAM" id="Phobius"/>
    </source>
</evidence>
<dbReference type="Gene3D" id="3.40.50.1110">
    <property type="entry name" value="SGNH hydrolase"/>
    <property type="match status" value="1"/>
</dbReference>
<keyword evidence="7" id="KW-1185">Reference proteome</keyword>
<evidence type="ECO:0000313" key="6">
    <source>
        <dbReference type="EMBL" id="RZC57710.1"/>
    </source>
</evidence>
<dbReference type="InterPro" id="IPR035669">
    <property type="entry name" value="SGNH_plant_lipase-like"/>
</dbReference>
<dbReference type="AlphaFoldDB" id="A0A4Y7JCH5"/>
<reference evidence="6 7" key="1">
    <citation type="journal article" date="2018" name="Science">
        <title>The opium poppy genome and morphinan production.</title>
        <authorList>
            <person name="Guo L."/>
            <person name="Winzer T."/>
            <person name="Yang X."/>
            <person name="Li Y."/>
            <person name="Ning Z."/>
            <person name="He Z."/>
            <person name="Teodor R."/>
            <person name="Lu Y."/>
            <person name="Bowser T.A."/>
            <person name="Graham I.A."/>
            <person name="Ye K."/>
        </authorList>
    </citation>
    <scope>NUCLEOTIDE SEQUENCE [LARGE SCALE GENOMIC DNA]</scope>
    <source>
        <strain evidence="7">cv. HN1</strain>
        <tissue evidence="6">Leaves</tissue>
    </source>
</reference>
<keyword evidence="5" id="KW-1133">Transmembrane helix</keyword>
<keyword evidence="3" id="KW-0378">Hydrolase</keyword>
<keyword evidence="5" id="KW-0812">Transmembrane</keyword>
<evidence type="ECO:0000313" key="7">
    <source>
        <dbReference type="Proteomes" id="UP000316621"/>
    </source>
</evidence>
<sequence length="398" mass="43959">MEYSCYFHCPLLRFAVTFVITTLLVGYVGAHSSSSSGTYNLCNFPAIFNFGDSNSDTGGASALFRQFGQPEGQTYFGAPAGRYSDGRLVIDFIAEKLGFPYLSAYLDSIGANFSHGANFATAGSTIKKLNHSVPQGGLSPISLNIQKNEYAQFTTRTQTLRNPGGVFQNLMPKNECFSQALYTIDIGQNDITSSYKIGMSKEEIRNITSDILDQFSENVKDIYDLGGRYFWIHNTGPVGCLAYMLDSLQITAAQIDKIGCVKPINDIAQYFNRRLNETVVKLRKELPSSAITYVDVYKVKYSLISNAKKYGFTQPLRACCGRGGKFNFNSKYQCGAEMKVINGTEILIGSCKNPKVKISWDGVHYTEAANKFVFDQIVDGSFSDPPMSLTMACHRSTL</sequence>
<dbReference type="SUPFAM" id="SSF52266">
    <property type="entry name" value="SGNH hydrolase"/>
    <property type="match status" value="1"/>
</dbReference>
<dbReference type="Pfam" id="PF00657">
    <property type="entry name" value="Lipase_GDSL"/>
    <property type="match status" value="1"/>
</dbReference>
<evidence type="ECO:0000256" key="1">
    <source>
        <dbReference type="ARBA" id="ARBA00008668"/>
    </source>
</evidence>
<dbReference type="OMA" id="IDNHGCA"/>
<gene>
    <name evidence="6" type="ORF">C5167_005009</name>
</gene>
<dbReference type="Gramene" id="RZC57710">
    <property type="protein sequence ID" value="RZC57710"/>
    <property type="gene ID" value="C5167_005009"/>
</dbReference>
<keyword evidence="5" id="KW-0472">Membrane</keyword>
<organism evidence="6 7">
    <name type="scientific">Papaver somniferum</name>
    <name type="common">Opium poppy</name>
    <dbReference type="NCBI Taxonomy" id="3469"/>
    <lineage>
        <taxon>Eukaryota</taxon>
        <taxon>Viridiplantae</taxon>
        <taxon>Streptophyta</taxon>
        <taxon>Embryophyta</taxon>
        <taxon>Tracheophyta</taxon>
        <taxon>Spermatophyta</taxon>
        <taxon>Magnoliopsida</taxon>
        <taxon>Ranunculales</taxon>
        <taxon>Papaveraceae</taxon>
        <taxon>Papaveroideae</taxon>
        <taxon>Papaver</taxon>
    </lineage>
</organism>
<comment type="similarity">
    <text evidence="1">Belongs to the 'GDSL' lipolytic enzyme family.</text>
</comment>
<keyword evidence="2" id="KW-0732">Signal</keyword>
<dbReference type="CDD" id="cd01837">
    <property type="entry name" value="SGNH_plant_lipase_like"/>
    <property type="match status" value="1"/>
</dbReference>
<accession>A0A4Y7JCH5</accession>
<feature type="transmembrane region" description="Helical" evidence="5">
    <location>
        <begin position="12"/>
        <end position="30"/>
    </location>
</feature>
<dbReference type="PANTHER" id="PTHR22835">
    <property type="entry name" value="ZINC FINGER FYVE DOMAIN CONTAINING PROTEIN"/>
    <property type="match status" value="1"/>
</dbReference>
<protein>
    <submittedName>
        <fullName evidence="6">Uncharacterized protein</fullName>
    </submittedName>
</protein>
<evidence type="ECO:0000256" key="4">
    <source>
        <dbReference type="ARBA" id="ARBA00023180"/>
    </source>
</evidence>
<dbReference type="GO" id="GO:0016788">
    <property type="term" value="F:hydrolase activity, acting on ester bonds"/>
    <property type="evidence" value="ECO:0007669"/>
    <property type="project" value="InterPro"/>
</dbReference>
<dbReference type="InterPro" id="IPR001087">
    <property type="entry name" value="GDSL"/>
</dbReference>
<proteinExistence type="inferred from homology"/>
<dbReference type="PANTHER" id="PTHR22835:SF117">
    <property type="entry name" value="GDSL-LIKE LIPASE_ACYLHYDROLASE"/>
    <property type="match status" value="1"/>
</dbReference>
<dbReference type="InterPro" id="IPR036514">
    <property type="entry name" value="SGNH_hydro_sf"/>
</dbReference>
<dbReference type="Proteomes" id="UP000316621">
    <property type="component" value="Chromosome 4"/>
</dbReference>
<name>A0A4Y7JCH5_PAPSO</name>
<evidence type="ECO:0000256" key="2">
    <source>
        <dbReference type="ARBA" id="ARBA00022729"/>
    </source>
</evidence>
<evidence type="ECO:0000256" key="3">
    <source>
        <dbReference type="ARBA" id="ARBA00022801"/>
    </source>
</evidence>